<evidence type="ECO:0000259" key="3">
    <source>
        <dbReference type="PROSITE" id="PS51186"/>
    </source>
</evidence>
<dbReference type="PANTHER" id="PTHR43877">
    <property type="entry name" value="AMINOALKYLPHOSPHONATE N-ACETYLTRANSFERASE-RELATED-RELATED"/>
    <property type="match status" value="1"/>
</dbReference>
<evidence type="ECO:0000256" key="1">
    <source>
        <dbReference type="ARBA" id="ARBA00022679"/>
    </source>
</evidence>
<dbReference type="Proteomes" id="UP000198983">
    <property type="component" value="Chromosome I"/>
</dbReference>
<keyword evidence="5" id="KW-1185">Reference proteome</keyword>
<organism evidence="4 5">
    <name type="scientific">Actinopolymorpha singaporensis</name>
    <dbReference type="NCBI Taxonomy" id="117157"/>
    <lineage>
        <taxon>Bacteria</taxon>
        <taxon>Bacillati</taxon>
        <taxon>Actinomycetota</taxon>
        <taxon>Actinomycetes</taxon>
        <taxon>Propionibacteriales</taxon>
        <taxon>Actinopolymorphaceae</taxon>
        <taxon>Actinopolymorpha</taxon>
    </lineage>
</organism>
<sequence length="328" mass="35940">MKLQRLDPDDGAAVAATMTFLQAGRAADTPWDPPHTERGLVASLRYGWDGEPGEKWLLVEDGQVAGTLDLHFSQRDNTHMAYVGVSVHPDKRREGRGRALAEEGLARVRASGRRLAMGGTLDAEAPAAFAAAMGFAQASVEVQRRQDLTEVDPARVEELRARAAEAARDYTLIRMDGPVPDDLVDEVAEMAAAINDAPTDDLDIEDEVFDAKRVRGFEAAQEAAGNKLYRVIARRGTDGPLAGHTMVGVPAELPDWAWQWDTAVLGAHRGHRLGMLLKADMVTWLRAAEPSVRWLDTWNAESNAHMIGVNEALGYRIVTRHLGWQRAV</sequence>
<dbReference type="EMBL" id="LT629732">
    <property type="protein sequence ID" value="SDS70708.1"/>
    <property type="molecule type" value="Genomic_DNA"/>
</dbReference>
<reference evidence="4 5" key="1">
    <citation type="submission" date="2016-10" db="EMBL/GenBank/DDBJ databases">
        <authorList>
            <person name="de Groot N.N."/>
        </authorList>
    </citation>
    <scope>NUCLEOTIDE SEQUENCE [LARGE SCALE GENOMIC DNA]</scope>
    <source>
        <strain evidence="4 5">DSM 22024</strain>
    </source>
</reference>
<dbReference type="InterPro" id="IPR016181">
    <property type="entry name" value="Acyl_CoA_acyltransferase"/>
</dbReference>
<dbReference type="SUPFAM" id="SSF55729">
    <property type="entry name" value="Acyl-CoA N-acyltransferases (Nat)"/>
    <property type="match status" value="2"/>
</dbReference>
<dbReference type="InterPro" id="IPR000182">
    <property type="entry name" value="GNAT_dom"/>
</dbReference>
<proteinExistence type="predicted"/>
<dbReference type="InterPro" id="IPR050832">
    <property type="entry name" value="Bact_Acetyltransf"/>
</dbReference>
<evidence type="ECO:0000313" key="5">
    <source>
        <dbReference type="Proteomes" id="UP000198983"/>
    </source>
</evidence>
<feature type="domain" description="N-acetyltransferase" evidence="3">
    <location>
        <begin position="1"/>
        <end position="162"/>
    </location>
</feature>
<keyword evidence="1 4" id="KW-0808">Transferase</keyword>
<accession>A0A1H1UE49</accession>
<dbReference type="PROSITE" id="PS51186">
    <property type="entry name" value="GNAT"/>
    <property type="match status" value="1"/>
</dbReference>
<keyword evidence="2" id="KW-0012">Acyltransferase</keyword>
<dbReference type="RefSeq" id="WP_092654780.1">
    <property type="nucleotide sequence ID" value="NZ_LT629732.1"/>
</dbReference>
<dbReference type="STRING" id="117157.SAMN04489717_3593"/>
<name>A0A1H1UE49_9ACTN</name>
<protein>
    <submittedName>
        <fullName evidence="4">Acetyltransferase (GNAT) family protein</fullName>
    </submittedName>
</protein>
<dbReference type="GO" id="GO:0016747">
    <property type="term" value="F:acyltransferase activity, transferring groups other than amino-acyl groups"/>
    <property type="evidence" value="ECO:0007669"/>
    <property type="project" value="InterPro"/>
</dbReference>
<dbReference type="Gene3D" id="3.40.630.30">
    <property type="match status" value="1"/>
</dbReference>
<gene>
    <name evidence="4" type="ORF">SAMN04489717_3593</name>
</gene>
<dbReference type="AlphaFoldDB" id="A0A1H1UE49"/>
<evidence type="ECO:0000313" key="4">
    <source>
        <dbReference type="EMBL" id="SDS70708.1"/>
    </source>
</evidence>
<dbReference type="OrthoDB" id="4119890at2"/>
<dbReference type="CDD" id="cd04301">
    <property type="entry name" value="NAT_SF"/>
    <property type="match status" value="1"/>
</dbReference>
<evidence type="ECO:0000256" key="2">
    <source>
        <dbReference type="ARBA" id="ARBA00023315"/>
    </source>
</evidence>
<dbReference type="Pfam" id="PF00583">
    <property type="entry name" value="Acetyltransf_1"/>
    <property type="match status" value="1"/>
</dbReference>